<sequence length="165" mass="18109">MMLTNALAPMRVIERLQQAVKPQGLLGVMSSGQGSVTNNLTGQRELYRGSKAALNMFMRSFAARPSSASHPLVVMAPGWIRTELGGADAPLTIEETIPRLVNVLLDKRQRPGLEYLDYQAVPCPGDPCRNNHHMAARKLTPPGAACYRPYSAALSLYSRFIVQKM</sequence>
<dbReference type="InterPro" id="IPR036291">
    <property type="entry name" value="NAD(P)-bd_dom_sf"/>
</dbReference>
<dbReference type="PANTHER" id="PTHR45458">
    <property type="entry name" value="SHORT-CHAIN DEHYDROGENASE/REDUCTASE SDR"/>
    <property type="match status" value="1"/>
</dbReference>
<keyword evidence="2" id="KW-1185">Reference proteome</keyword>
<dbReference type="Gene3D" id="3.40.50.720">
    <property type="entry name" value="NAD(P)-binding Rossmann-like Domain"/>
    <property type="match status" value="1"/>
</dbReference>
<dbReference type="InterPro" id="IPR052184">
    <property type="entry name" value="SDR_enzymes"/>
</dbReference>
<organism evidence="1 2">
    <name type="scientific">Klebsiella pneumoniae IS43</name>
    <dbReference type="NCBI Taxonomy" id="1432552"/>
    <lineage>
        <taxon>Bacteria</taxon>
        <taxon>Pseudomonadati</taxon>
        <taxon>Pseudomonadota</taxon>
        <taxon>Gammaproteobacteria</taxon>
        <taxon>Enterobacterales</taxon>
        <taxon>Enterobacteriaceae</taxon>
        <taxon>Klebsiella/Raoultella group</taxon>
        <taxon>Klebsiella</taxon>
        <taxon>Klebsiella pneumoniae complex</taxon>
    </lineage>
</organism>
<accession>W1DIJ8</accession>
<dbReference type="PANTHER" id="PTHR45458:SF1">
    <property type="entry name" value="SHORT CHAIN DEHYDROGENASE"/>
    <property type="match status" value="1"/>
</dbReference>
<dbReference type="SUPFAM" id="SSF51735">
    <property type="entry name" value="NAD(P)-binding Rossmann-fold domains"/>
    <property type="match status" value="1"/>
</dbReference>
<dbReference type="AlphaFoldDB" id="W1DIJ8"/>
<name>W1DIJ8_KLEPN</name>
<dbReference type="EMBL" id="CBWK010000366">
    <property type="protein sequence ID" value="CDL09446.1"/>
    <property type="molecule type" value="Genomic_DNA"/>
</dbReference>
<protein>
    <submittedName>
        <fullName evidence="1">Dehydrogenases with different specificities (Related to short-chain alcohol dehydrogenases)</fullName>
    </submittedName>
</protein>
<proteinExistence type="predicted"/>
<evidence type="ECO:0000313" key="2">
    <source>
        <dbReference type="Proteomes" id="UP000019183"/>
    </source>
</evidence>
<comment type="caution">
    <text evidence="1">The sequence shown here is derived from an EMBL/GenBank/DDBJ whole genome shotgun (WGS) entry which is preliminary data.</text>
</comment>
<dbReference type="GO" id="GO:0016616">
    <property type="term" value="F:oxidoreductase activity, acting on the CH-OH group of donors, NAD or NADP as acceptor"/>
    <property type="evidence" value="ECO:0007669"/>
    <property type="project" value="TreeGrafter"/>
</dbReference>
<reference evidence="1" key="1">
    <citation type="submission" date="2013-10" db="EMBL/GenBank/DDBJ databases">
        <title>Antibiotic resistance diversity of beta-lactamase producers in the General Hospital Vienna.</title>
        <authorList>
            <person name="Barisic I."/>
            <person name="Mitteregger D."/>
            <person name="Hirschl A.M."/>
            <person name="Noehammer C."/>
            <person name="Wiesinger-Mayr H."/>
        </authorList>
    </citation>
    <scope>NUCLEOTIDE SEQUENCE [LARGE SCALE GENOMIC DNA]</scope>
    <source>
        <strain evidence="1">IS43</strain>
    </source>
</reference>
<evidence type="ECO:0000313" key="1">
    <source>
        <dbReference type="EMBL" id="CDL09446.1"/>
    </source>
</evidence>
<dbReference type="Proteomes" id="UP000019183">
    <property type="component" value="Unassembled WGS sequence"/>
</dbReference>